<comment type="similarity">
    <text evidence="1">Belongs to the heat shock protein 70 family.</text>
</comment>
<evidence type="ECO:0000256" key="1">
    <source>
        <dbReference type="ARBA" id="ARBA00007381"/>
    </source>
</evidence>
<name>A0A914QQ17_9BILA</name>
<dbReference type="InterPro" id="IPR018181">
    <property type="entry name" value="Heat_shock_70_CS"/>
</dbReference>
<reference evidence="5" key="1">
    <citation type="submission" date="2022-11" db="UniProtKB">
        <authorList>
            <consortium name="WormBaseParasite"/>
        </authorList>
    </citation>
    <scope>IDENTIFICATION</scope>
</reference>
<dbReference type="WBParaSite" id="PDA_v2.g3621.t1">
    <property type="protein sequence ID" value="PDA_v2.g3621.t1"/>
    <property type="gene ID" value="PDA_v2.g3621"/>
</dbReference>
<dbReference type="GO" id="GO:0005524">
    <property type="term" value="F:ATP binding"/>
    <property type="evidence" value="ECO:0007669"/>
    <property type="project" value="UniProtKB-KW"/>
</dbReference>
<dbReference type="Gene3D" id="3.30.30.30">
    <property type="match status" value="1"/>
</dbReference>
<sequence>MENEENIFEIEENMYQRFKYSIEELQRFFINALKEEPKNANASTFYTIPQCIPSDSQNRNAVGIDLGTSRCCLAVNRRDGIKIVALENTGERLLPSYVGYDEMHTKCGQVVIDRIRNYASSTVFDSKRLIGKTMTVIDKIWPFKVITDDDKIYIKLDTPHGEIRQTATEVAAVLLQYIKIKAEEFQGKKLEKVVLTVPAAFSLAQEEATREAAILAGWKTVMLLPEPIAASFAYFIDRPISNNSLLLLFDLGGGTLDVCVFKIANNQIEIISKNGDSKLGGRDFDNLLMDYFLNILHLDFNVSKLGNKKYKLLLECQKIKHNLSVRDLDQ</sequence>
<evidence type="ECO:0000256" key="3">
    <source>
        <dbReference type="ARBA" id="ARBA00022840"/>
    </source>
</evidence>
<evidence type="ECO:0000313" key="4">
    <source>
        <dbReference type="Proteomes" id="UP000887578"/>
    </source>
</evidence>
<dbReference type="PRINTS" id="PR00301">
    <property type="entry name" value="HEATSHOCK70"/>
</dbReference>
<dbReference type="AlphaFoldDB" id="A0A914QQ17"/>
<organism evidence="4 5">
    <name type="scientific">Panagrolaimus davidi</name>
    <dbReference type="NCBI Taxonomy" id="227884"/>
    <lineage>
        <taxon>Eukaryota</taxon>
        <taxon>Metazoa</taxon>
        <taxon>Ecdysozoa</taxon>
        <taxon>Nematoda</taxon>
        <taxon>Chromadorea</taxon>
        <taxon>Rhabditida</taxon>
        <taxon>Tylenchina</taxon>
        <taxon>Panagrolaimomorpha</taxon>
        <taxon>Panagrolaimoidea</taxon>
        <taxon>Panagrolaimidae</taxon>
        <taxon>Panagrolaimus</taxon>
    </lineage>
</organism>
<dbReference type="Pfam" id="PF00012">
    <property type="entry name" value="HSP70"/>
    <property type="match status" value="1"/>
</dbReference>
<dbReference type="GO" id="GO:0140662">
    <property type="term" value="F:ATP-dependent protein folding chaperone"/>
    <property type="evidence" value="ECO:0007669"/>
    <property type="project" value="InterPro"/>
</dbReference>
<evidence type="ECO:0000313" key="5">
    <source>
        <dbReference type="WBParaSite" id="PDA_v2.g3621.t1"/>
    </source>
</evidence>
<dbReference type="SUPFAM" id="SSF53067">
    <property type="entry name" value="Actin-like ATPase domain"/>
    <property type="match status" value="2"/>
</dbReference>
<protein>
    <submittedName>
        <fullName evidence="5">Heat shock protein 70</fullName>
    </submittedName>
</protein>
<keyword evidence="3" id="KW-0067">ATP-binding</keyword>
<keyword evidence="4" id="KW-1185">Reference proteome</keyword>
<dbReference type="PROSITE" id="PS00297">
    <property type="entry name" value="HSP70_1"/>
    <property type="match status" value="1"/>
</dbReference>
<dbReference type="Proteomes" id="UP000887578">
    <property type="component" value="Unplaced"/>
</dbReference>
<accession>A0A914QQ17</accession>
<dbReference type="Gene3D" id="3.90.640.10">
    <property type="entry name" value="Actin, Chain A, domain 4"/>
    <property type="match status" value="1"/>
</dbReference>
<dbReference type="Gene3D" id="3.30.420.40">
    <property type="match status" value="2"/>
</dbReference>
<keyword evidence="2" id="KW-0547">Nucleotide-binding</keyword>
<proteinExistence type="inferred from homology"/>
<dbReference type="PANTHER" id="PTHR19375">
    <property type="entry name" value="HEAT SHOCK PROTEIN 70KDA"/>
    <property type="match status" value="1"/>
</dbReference>
<dbReference type="InterPro" id="IPR043129">
    <property type="entry name" value="ATPase_NBD"/>
</dbReference>
<dbReference type="GO" id="GO:0006950">
    <property type="term" value="P:response to stress"/>
    <property type="evidence" value="ECO:0007669"/>
    <property type="project" value="UniProtKB-ARBA"/>
</dbReference>
<dbReference type="InterPro" id="IPR013126">
    <property type="entry name" value="Hsp_70_fam"/>
</dbReference>
<evidence type="ECO:0000256" key="2">
    <source>
        <dbReference type="ARBA" id="ARBA00022741"/>
    </source>
</evidence>